<name>A0AA95MPC0_9BACI</name>
<dbReference type="EMBL" id="CP126114">
    <property type="protein sequence ID" value="WHY87466.1"/>
    <property type="molecule type" value="Genomic_DNA"/>
</dbReference>
<organism evidence="1 2">
    <name type="scientific">Neobacillus novalis</name>
    <dbReference type="NCBI Taxonomy" id="220687"/>
    <lineage>
        <taxon>Bacteria</taxon>
        <taxon>Bacillati</taxon>
        <taxon>Bacillota</taxon>
        <taxon>Bacilli</taxon>
        <taxon>Bacillales</taxon>
        <taxon>Bacillaceae</taxon>
        <taxon>Neobacillus</taxon>
    </lineage>
</organism>
<keyword evidence="2" id="KW-1185">Reference proteome</keyword>
<reference evidence="1" key="1">
    <citation type="submission" date="2023-05" db="EMBL/GenBank/DDBJ databases">
        <title>Comparative genomics of Bacillaceae isolates and their secondary metabolite potential.</title>
        <authorList>
            <person name="Song L."/>
            <person name="Nielsen L.J."/>
            <person name="Mohite O."/>
            <person name="Xu X."/>
            <person name="Weber T."/>
            <person name="Kovacs A.T."/>
        </authorList>
    </citation>
    <scope>NUCLEOTIDE SEQUENCE</scope>
    <source>
        <strain evidence="1">XLM17</strain>
    </source>
</reference>
<evidence type="ECO:0000313" key="2">
    <source>
        <dbReference type="Proteomes" id="UP001178288"/>
    </source>
</evidence>
<proteinExistence type="predicted"/>
<gene>
    <name evidence="1" type="ORF">QNH39_06320</name>
</gene>
<dbReference type="InterPro" id="IPR047670">
    <property type="entry name" value="YfjT-like"/>
</dbReference>
<dbReference type="NCBIfam" id="NF040878">
    <property type="entry name" value="SE1561_fam"/>
    <property type="match status" value="1"/>
</dbReference>
<sequence>MGIPINDKNSQVDFLKQRLNMFIDVLDAIDPEDTDLEDIDRLISMLDDMESKCREFNNRDVSESVK</sequence>
<dbReference type="AlphaFoldDB" id="A0AA95MPC0"/>
<dbReference type="KEGG" id="nnv:QNH39_06320"/>
<evidence type="ECO:0000313" key="1">
    <source>
        <dbReference type="EMBL" id="WHY87466.1"/>
    </source>
</evidence>
<accession>A0AA95MPC0</accession>
<protein>
    <submittedName>
        <fullName evidence="1">SE1561 family protein</fullName>
    </submittedName>
</protein>
<dbReference type="Proteomes" id="UP001178288">
    <property type="component" value="Chromosome"/>
</dbReference>
<dbReference type="RefSeq" id="WP_066083657.1">
    <property type="nucleotide sequence ID" value="NZ_CP126114.1"/>
</dbReference>